<evidence type="ECO:0000313" key="3">
    <source>
        <dbReference type="Proteomes" id="UP000002432"/>
    </source>
</evidence>
<name>Q1IN61_KORVE</name>
<proteinExistence type="predicted"/>
<dbReference type="SMART" id="SM00028">
    <property type="entry name" value="TPR"/>
    <property type="match status" value="2"/>
</dbReference>
<dbReference type="EnsemblBacteria" id="ABF41689">
    <property type="protein sequence ID" value="ABF41689"/>
    <property type="gene ID" value="Acid345_2688"/>
</dbReference>
<feature type="repeat" description="TPR" evidence="1">
    <location>
        <begin position="120"/>
        <end position="153"/>
    </location>
</feature>
<keyword evidence="3" id="KW-1185">Reference proteome</keyword>
<dbReference type="AlphaFoldDB" id="Q1IN61"/>
<dbReference type="InterPro" id="IPR011990">
    <property type="entry name" value="TPR-like_helical_dom_sf"/>
</dbReference>
<dbReference type="STRING" id="204669.Acid345_2688"/>
<keyword evidence="1" id="KW-0802">TPR repeat</keyword>
<dbReference type="EMBL" id="CP000360">
    <property type="protein sequence ID" value="ABF41689.1"/>
    <property type="molecule type" value="Genomic_DNA"/>
</dbReference>
<dbReference type="InterPro" id="IPR019734">
    <property type="entry name" value="TPR_rpt"/>
</dbReference>
<dbReference type="SUPFAM" id="SSF48452">
    <property type="entry name" value="TPR-like"/>
    <property type="match status" value="1"/>
</dbReference>
<evidence type="ECO:0000256" key="1">
    <source>
        <dbReference type="PROSITE-ProRule" id="PRU00339"/>
    </source>
</evidence>
<dbReference type="Gene3D" id="1.25.40.10">
    <property type="entry name" value="Tetratricopeptide repeat domain"/>
    <property type="match status" value="1"/>
</dbReference>
<dbReference type="eggNOG" id="COG0457">
    <property type="taxonomic scope" value="Bacteria"/>
</dbReference>
<organism evidence="2 3">
    <name type="scientific">Koribacter versatilis (strain Ellin345)</name>
    <dbReference type="NCBI Taxonomy" id="204669"/>
    <lineage>
        <taxon>Bacteria</taxon>
        <taxon>Pseudomonadati</taxon>
        <taxon>Acidobacteriota</taxon>
        <taxon>Terriglobia</taxon>
        <taxon>Terriglobales</taxon>
        <taxon>Candidatus Korobacteraceae</taxon>
        <taxon>Candidatus Korobacter</taxon>
    </lineage>
</organism>
<evidence type="ECO:0000313" key="2">
    <source>
        <dbReference type="EMBL" id="ABF41689.1"/>
    </source>
</evidence>
<dbReference type="RefSeq" id="WP_011523490.1">
    <property type="nucleotide sequence ID" value="NC_008009.1"/>
</dbReference>
<dbReference type="KEGG" id="aba:Acid345_2688"/>
<dbReference type="PROSITE" id="PS50005">
    <property type="entry name" value="TPR"/>
    <property type="match status" value="1"/>
</dbReference>
<protein>
    <submittedName>
        <fullName evidence="2">TPR repeat protein</fullName>
    </submittedName>
</protein>
<sequence length="613" mass="67320">MKEPSAPAPADLRNNPDYVRVYDQLGREVYVEKAKWRTEILPGNLKANWDAPDALYSMIVGALQDGFFEDVQQAAEHLCQIDSSPDRATTVYAIVLMKTDHLDEAERVLTSYLQQHGEDATILTNLAKVYSARSQLDKAEATLWHALELDPNLDNGFAWYTAIYRDRGGEAAGLDAMRRIAALPGSWRAQLSLARAALDANDFNAAMAQYGDAFSRLSASPTTQMLMLVSGDLGQHGHPEIALALTAPHFHPEEHGLAVGNNLIKANLDLGNSAEARRILDALYALQRPDWKDTLDFWDTAITKAGLEKRAVAEGEPLESIALVTQGPVWLKPDSLAVPLFALPPGLLKVAIIGSTAEFSDAPSQVELQITDAPGRLSRALPLFLAEQLAFHSGVSVETLTPWVNRNPGGFMLSGQPWDVEDAIGYAEMSSKPDYIIICHLKLQESPELAELRIVRTADQQVIGTLDQRFAMQALQDGLPQLASKLIDKLSELTKVSPRSSPLYRLVSGSNFPDYLLRLEQLLAVRTASEQNAGPEFLYGPREILQGNIELCAANPQNVATRLLLAQTSISMKSVHPDVVREFKDKLLLLQQQHPLPTKAQAVIQGLFSEAFS</sequence>
<dbReference type="HOGENOM" id="CLU_027791_0_0_0"/>
<reference evidence="2 3" key="1">
    <citation type="journal article" date="2009" name="Appl. Environ. Microbiol.">
        <title>Three genomes from the phylum Acidobacteria provide insight into the lifestyles of these microorganisms in soils.</title>
        <authorList>
            <person name="Ward N.L."/>
            <person name="Challacombe J.F."/>
            <person name="Janssen P.H."/>
            <person name="Henrissat B."/>
            <person name="Coutinho P.M."/>
            <person name="Wu M."/>
            <person name="Xie G."/>
            <person name="Haft D.H."/>
            <person name="Sait M."/>
            <person name="Badger J."/>
            <person name="Barabote R.D."/>
            <person name="Bradley B."/>
            <person name="Brettin T.S."/>
            <person name="Brinkac L.M."/>
            <person name="Bruce D."/>
            <person name="Creasy T."/>
            <person name="Daugherty S.C."/>
            <person name="Davidsen T.M."/>
            <person name="DeBoy R.T."/>
            <person name="Detter J.C."/>
            <person name="Dodson R.J."/>
            <person name="Durkin A.S."/>
            <person name="Ganapathy A."/>
            <person name="Gwinn-Giglio M."/>
            <person name="Han C.S."/>
            <person name="Khouri H."/>
            <person name="Kiss H."/>
            <person name="Kothari S.P."/>
            <person name="Madupu R."/>
            <person name="Nelson K.E."/>
            <person name="Nelson W.C."/>
            <person name="Paulsen I."/>
            <person name="Penn K."/>
            <person name="Ren Q."/>
            <person name="Rosovitz M.J."/>
            <person name="Selengut J.D."/>
            <person name="Shrivastava S."/>
            <person name="Sullivan S.A."/>
            <person name="Tapia R."/>
            <person name="Thompson L.S."/>
            <person name="Watkins K.L."/>
            <person name="Yang Q."/>
            <person name="Yu C."/>
            <person name="Zafar N."/>
            <person name="Zhou L."/>
            <person name="Kuske C.R."/>
        </authorList>
    </citation>
    <scope>NUCLEOTIDE SEQUENCE [LARGE SCALE GENOMIC DNA]</scope>
    <source>
        <strain evidence="2 3">Ellin345</strain>
    </source>
</reference>
<dbReference type="Proteomes" id="UP000002432">
    <property type="component" value="Chromosome"/>
</dbReference>
<dbReference type="OrthoDB" id="112945at2"/>
<accession>Q1IN61</accession>
<gene>
    <name evidence="2" type="ordered locus">Acid345_2688</name>
</gene>